<dbReference type="CDD" id="cd14503">
    <property type="entry name" value="PTP-bact"/>
    <property type="match status" value="1"/>
</dbReference>
<dbReference type="EMBL" id="FNNE01000003">
    <property type="protein sequence ID" value="SDW64550.1"/>
    <property type="molecule type" value="Genomic_DNA"/>
</dbReference>
<dbReference type="AlphaFoldDB" id="A0A1H2V8E2"/>
<evidence type="ECO:0000259" key="1">
    <source>
        <dbReference type="Pfam" id="PF04273"/>
    </source>
</evidence>
<evidence type="ECO:0000313" key="3">
    <source>
        <dbReference type="Proteomes" id="UP000199675"/>
    </source>
</evidence>
<name>A0A1H2V8E2_9GAMM</name>
<dbReference type="InterPro" id="IPR029021">
    <property type="entry name" value="Prot-tyrosine_phosphatase-like"/>
</dbReference>
<dbReference type="STRING" id="488533.SAMN04487960_103369"/>
<dbReference type="SUPFAM" id="SSF52799">
    <property type="entry name" value="(Phosphotyrosine protein) phosphatases II"/>
    <property type="match status" value="1"/>
</dbReference>
<dbReference type="NCBIfam" id="TIGR01244">
    <property type="entry name" value="TIGR01244 family sulfur transferase"/>
    <property type="match status" value="1"/>
</dbReference>
<keyword evidence="3" id="KW-1185">Reference proteome</keyword>
<organism evidence="2 3">
    <name type="scientific">Marinobacter mobilis</name>
    <dbReference type="NCBI Taxonomy" id="488533"/>
    <lineage>
        <taxon>Bacteria</taxon>
        <taxon>Pseudomonadati</taxon>
        <taxon>Pseudomonadota</taxon>
        <taxon>Gammaproteobacteria</taxon>
        <taxon>Pseudomonadales</taxon>
        <taxon>Marinobacteraceae</taxon>
        <taxon>Marinobacter</taxon>
    </lineage>
</organism>
<accession>A0A1H2V8E2</accession>
<dbReference type="Proteomes" id="UP000199675">
    <property type="component" value="Unassembled WGS sequence"/>
</dbReference>
<gene>
    <name evidence="2" type="ORF">SAMN04487960_103369</name>
</gene>
<dbReference type="GO" id="GO:0016787">
    <property type="term" value="F:hydrolase activity"/>
    <property type="evidence" value="ECO:0007669"/>
    <property type="project" value="InterPro"/>
</dbReference>
<dbReference type="Pfam" id="PF04273">
    <property type="entry name" value="BLH_phosphatase"/>
    <property type="match status" value="1"/>
</dbReference>
<proteinExistence type="predicted"/>
<sequence length="142" mass="15683">MNLRKIDDDITVAPQIQPEDIQIAAQLGFRTIVANRPDFEEPGQPSMADMEAAANQAGLAWVYQPVQSGNILDSDVDRFGEIFEQAEKPVLAFCRSGTRCCSLWAMSQSAKAPADVLLIKAYQAGYDLNGLKPRMQYFAARN</sequence>
<dbReference type="Gene3D" id="3.90.190.10">
    <property type="entry name" value="Protein tyrosine phosphatase superfamily"/>
    <property type="match status" value="1"/>
</dbReference>
<protein>
    <submittedName>
        <fullName evidence="2">Sulfide:quinone oxidoreductase</fullName>
    </submittedName>
</protein>
<feature type="domain" description="Beta-lactamase hydrolase-like protein phosphatase-like" evidence="1">
    <location>
        <begin position="3"/>
        <end position="109"/>
    </location>
</feature>
<reference evidence="2 3" key="1">
    <citation type="submission" date="2016-10" db="EMBL/GenBank/DDBJ databases">
        <authorList>
            <person name="de Groot N.N."/>
        </authorList>
    </citation>
    <scope>NUCLEOTIDE SEQUENCE [LARGE SCALE GENOMIC DNA]</scope>
    <source>
        <strain evidence="2 3">CGMCC 1.7059</strain>
    </source>
</reference>
<evidence type="ECO:0000313" key="2">
    <source>
        <dbReference type="EMBL" id="SDW64550.1"/>
    </source>
</evidence>
<dbReference type="OrthoDB" id="9802771at2"/>
<dbReference type="RefSeq" id="WP_091812176.1">
    <property type="nucleotide sequence ID" value="NZ_FNNE01000003.1"/>
</dbReference>
<dbReference type="InterPro" id="IPR005939">
    <property type="entry name" value="BLH_phosphatase-like"/>
</dbReference>